<gene>
    <name evidence="3" type="ORF">NTEN_LOCUS19388</name>
</gene>
<protein>
    <submittedName>
        <fullName evidence="3">Uncharacterized protein</fullName>
    </submittedName>
</protein>
<dbReference type="OrthoDB" id="2192561at2759"/>
<comment type="similarity">
    <text evidence="1">Belongs to the bystin family.</text>
</comment>
<dbReference type="GO" id="GO:0006364">
    <property type="term" value="P:rRNA processing"/>
    <property type="evidence" value="ECO:0007669"/>
    <property type="project" value="TreeGrafter"/>
</dbReference>
<dbReference type="AlphaFoldDB" id="A0A6H5HF84"/>
<evidence type="ECO:0000256" key="2">
    <source>
        <dbReference type="SAM" id="MobiDB-lite"/>
    </source>
</evidence>
<dbReference type="PANTHER" id="PTHR12821">
    <property type="entry name" value="BYSTIN"/>
    <property type="match status" value="1"/>
</dbReference>
<name>A0A6H5HF84_9HEMI</name>
<dbReference type="InterPro" id="IPR007955">
    <property type="entry name" value="Bystin"/>
</dbReference>
<dbReference type="PANTHER" id="PTHR12821:SF0">
    <property type="entry name" value="BYSTIN"/>
    <property type="match status" value="1"/>
</dbReference>
<proteinExistence type="inferred from homology"/>
<dbReference type="GO" id="GO:0005730">
    <property type="term" value="C:nucleolus"/>
    <property type="evidence" value="ECO:0007669"/>
    <property type="project" value="TreeGrafter"/>
</dbReference>
<dbReference type="EMBL" id="CADCXU010028260">
    <property type="protein sequence ID" value="CAB0014990.1"/>
    <property type="molecule type" value="Genomic_DNA"/>
</dbReference>
<dbReference type="GO" id="GO:0030515">
    <property type="term" value="F:snoRNA binding"/>
    <property type="evidence" value="ECO:0007669"/>
    <property type="project" value="TreeGrafter"/>
</dbReference>
<feature type="region of interest" description="Disordered" evidence="2">
    <location>
        <begin position="116"/>
        <end position="142"/>
    </location>
</feature>
<evidence type="ECO:0000256" key="1">
    <source>
        <dbReference type="ARBA" id="ARBA00007114"/>
    </source>
</evidence>
<feature type="compositionally biased region" description="Polar residues" evidence="2">
    <location>
        <begin position="199"/>
        <end position="210"/>
    </location>
</feature>
<keyword evidence="4" id="KW-1185">Reference proteome</keyword>
<dbReference type="GO" id="GO:0030688">
    <property type="term" value="C:preribosome, small subunit precursor"/>
    <property type="evidence" value="ECO:0007669"/>
    <property type="project" value="TreeGrafter"/>
</dbReference>
<accession>A0A6H5HF84</accession>
<feature type="region of interest" description="Disordered" evidence="2">
    <location>
        <begin position="175"/>
        <end position="210"/>
    </location>
</feature>
<sequence length="210" mass="23445">MPVLWHQALLTFVQRYKSDISSEQKESLLRLLRYQSHPKVTGDIRRELQNAQPRDLEVVEPVTMAVEQQDCTSTQLFMRRSVFHSLSVGTGRATITPYRKTRMYCVSIADASFNMGEDGAKAGGKSSDDLSRKNSAQYSDDHDGDCGDCLVNLSKVCIPTSDSSPRLNVWTALEQAAARRTKKRNDAKSTMAKQPAEAQKSSSYRPPTDP</sequence>
<evidence type="ECO:0000313" key="3">
    <source>
        <dbReference type="EMBL" id="CAB0014990.1"/>
    </source>
</evidence>
<dbReference type="GO" id="GO:0005737">
    <property type="term" value="C:cytoplasm"/>
    <property type="evidence" value="ECO:0007669"/>
    <property type="project" value="TreeGrafter"/>
</dbReference>
<dbReference type="Pfam" id="PF05291">
    <property type="entry name" value="Bystin"/>
    <property type="match status" value="1"/>
</dbReference>
<organism evidence="3 4">
    <name type="scientific">Nesidiocoris tenuis</name>
    <dbReference type="NCBI Taxonomy" id="355587"/>
    <lineage>
        <taxon>Eukaryota</taxon>
        <taxon>Metazoa</taxon>
        <taxon>Ecdysozoa</taxon>
        <taxon>Arthropoda</taxon>
        <taxon>Hexapoda</taxon>
        <taxon>Insecta</taxon>
        <taxon>Pterygota</taxon>
        <taxon>Neoptera</taxon>
        <taxon>Paraneoptera</taxon>
        <taxon>Hemiptera</taxon>
        <taxon>Heteroptera</taxon>
        <taxon>Panheteroptera</taxon>
        <taxon>Cimicomorpha</taxon>
        <taxon>Miridae</taxon>
        <taxon>Dicyphina</taxon>
        <taxon>Nesidiocoris</taxon>
    </lineage>
</organism>
<reference evidence="3 4" key="1">
    <citation type="submission" date="2020-02" db="EMBL/GenBank/DDBJ databases">
        <authorList>
            <person name="Ferguson B K."/>
        </authorList>
    </citation>
    <scope>NUCLEOTIDE SEQUENCE [LARGE SCALE GENOMIC DNA]</scope>
</reference>
<evidence type="ECO:0000313" key="4">
    <source>
        <dbReference type="Proteomes" id="UP000479000"/>
    </source>
</evidence>
<dbReference type="Proteomes" id="UP000479000">
    <property type="component" value="Unassembled WGS sequence"/>
</dbReference>